<organism evidence="7 8">
    <name type="scientific">Crenobacter cavernae</name>
    <dbReference type="NCBI Taxonomy" id="2290923"/>
    <lineage>
        <taxon>Bacteria</taxon>
        <taxon>Pseudomonadati</taxon>
        <taxon>Pseudomonadota</taxon>
        <taxon>Betaproteobacteria</taxon>
        <taxon>Neisseriales</taxon>
        <taxon>Neisseriaceae</taxon>
        <taxon>Crenobacter</taxon>
    </lineage>
</organism>
<dbReference type="FunFam" id="3.40.140.10:FF:000085">
    <property type="entry name" value="Mov34/MPN/PAD-1 family protein"/>
    <property type="match status" value="1"/>
</dbReference>
<dbReference type="CDD" id="cd08070">
    <property type="entry name" value="MPN_like"/>
    <property type="match status" value="1"/>
</dbReference>
<evidence type="ECO:0000313" key="7">
    <source>
        <dbReference type="EMBL" id="AXK40561.1"/>
    </source>
</evidence>
<dbReference type="RefSeq" id="WP_115434488.1">
    <property type="nucleotide sequence ID" value="NZ_CP031337.1"/>
</dbReference>
<keyword evidence="2" id="KW-0479">Metal-binding</keyword>
<evidence type="ECO:0000256" key="2">
    <source>
        <dbReference type="ARBA" id="ARBA00022723"/>
    </source>
</evidence>
<evidence type="ECO:0000256" key="1">
    <source>
        <dbReference type="ARBA" id="ARBA00022670"/>
    </source>
</evidence>
<dbReference type="InterPro" id="IPR051929">
    <property type="entry name" value="VirAsm_ModProt"/>
</dbReference>
<dbReference type="GO" id="GO:0006508">
    <property type="term" value="P:proteolysis"/>
    <property type="evidence" value="ECO:0007669"/>
    <property type="project" value="UniProtKB-KW"/>
</dbReference>
<keyword evidence="4" id="KW-0862">Zinc</keyword>
<dbReference type="GO" id="GO:0008235">
    <property type="term" value="F:metalloexopeptidase activity"/>
    <property type="evidence" value="ECO:0007669"/>
    <property type="project" value="TreeGrafter"/>
</dbReference>
<dbReference type="GO" id="GO:0008270">
    <property type="term" value="F:zinc ion binding"/>
    <property type="evidence" value="ECO:0007669"/>
    <property type="project" value="TreeGrafter"/>
</dbReference>
<keyword evidence="3" id="KW-0378">Hydrolase</keyword>
<evidence type="ECO:0000256" key="5">
    <source>
        <dbReference type="ARBA" id="ARBA00023049"/>
    </source>
</evidence>
<dbReference type="EMBL" id="CP031337">
    <property type="protein sequence ID" value="AXK40561.1"/>
    <property type="molecule type" value="Genomic_DNA"/>
</dbReference>
<feature type="domain" description="MPN" evidence="6">
    <location>
        <begin position="4"/>
        <end position="140"/>
    </location>
</feature>
<dbReference type="InterPro" id="IPR037518">
    <property type="entry name" value="MPN"/>
</dbReference>
<evidence type="ECO:0000256" key="4">
    <source>
        <dbReference type="ARBA" id="ARBA00022833"/>
    </source>
</evidence>
<dbReference type="OrthoDB" id="1494599at2"/>
<name>A0A345Y9F9_9NEIS</name>
<dbReference type="KEGG" id="ccah:DWG20_14600"/>
<accession>A0A345Y9F9</accession>
<protein>
    <recommendedName>
        <fullName evidence="6">MPN domain-containing protein</fullName>
    </recommendedName>
</protein>
<reference evidence="7 8" key="1">
    <citation type="submission" date="2018-07" db="EMBL/GenBank/DDBJ databases">
        <title>Crenobacter cavernae sp. nov., isolated from a karst cave.</title>
        <authorList>
            <person name="Zhu H."/>
        </authorList>
    </citation>
    <scope>NUCLEOTIDE SEQUENCE [LARGE SCALE GENOMIC DNA]</scope>
    <source>
        <strain evidence="7 8">K1W11S-77</strain>
    </source>
</reference>
<dbReference type="Proteomes" id="UP000254537">
    <property type="component" value="Chromosome"/>
</dbReference>
<dbReference type="InterPro" id="IPR028090">
    <property type="entry name" value="JAB_dom_prok"/>
</dbReference>
<dbReference type="InterPro" id="IPR000555">
    <property type="entry name" value="JAMM/MPN+_dom"/>
</dbReference>
<gene>
    <name evidence="7" type="ORF">DWG20_14600</name>
</gene>
<evidence type="ECO:0000256" key="3">
    <source>
        <dbReference type="ARBA" id="ARBA00022801"/>
    </source>
</evidence>
<dbReference type="PANTHER" id="PTHR34858:SF1">
    <property type="entry name" value="CYSO-CYSTEINE PEPTIDASE"/>
    <property type="match status" value="1"/>
</dbReference>
<keyword evidence="5" id="KW-0482">Metalloprotease</keyword>
<keyword evidence="1" id="KW-0645">Protease</keyword>
<evidence type="ECO:0000259" key="6">
    <source>
        <dbReference type="PROSITE" id="PS50249"/>
    </source>
</evidence>
<dbReference type="SMART" id="SM00232">
    <property type="entry name" value="JAB_MPN"/>
    <property type="match status" value="1"/>
</dbReference>
<dbReference type="PROSITE" id="PS50249">
    <property type="entry name" value="MPN"/>
    <property type="match status" value="1"/>
</dbReference>
<dbReference type="PANTHER" id="PTHR34858">
    <property type="entry name" value="CYSO-CYSTEINE PEPTIDASE"/>
    <property type="match status" value="1"/>
</dbReference>
<sequence length="140" mass="15658">MSAILHLPLPVLDALRAVAHAGYPHETCGLLIGQREEPQYCRVHSMHPARNLNRERARDRYELDPADYLAAEQAARDAGLDVVGVWHTHPDHPAVPSETDRAAAWEGWSYLILSVNRDGVAAVKSWRLSGDVFEEEELES</sequence>
<evidence type="ECO:0000313" key="8">
    <source>
        <dbReference type="Proteomes" id="UP000254537"/>
    </source>
</evidence>
<dbReference type="SUPFAM" id="SSF102712">
    <property type="entry name" value="JAB1/MPN domain"/>
    <property type="match status" value="1"/>
</dbReference>
<dbReference type="Gene3D" id="3.40.140.10">
    <property type="entry name" value="Cytidine Deaminase, domain 2"/>
    <property type="match status" value="1"/>
</dbReference>
<dbReference type="AlphaFoldDB" id="A0A345Y9F9"/>
<dbReference type="Pfam" id="PF14464">
    <property type="entry name" value="Prok-JAB"/>
    <property type="match status" value="1"/>
</dbReference>
<proteinExistence type="predicted"/>